<evidence type="ECO:0000259" key="9">
    <source>
        <dbReference type="PROSITE" id="PS50011"/>
    </source>
</evidence>
<evidence type="ECO:0000256" key="2">
    <source>
        <dbReference type="ARBA" id="ARBA00022527"/>
    </source>
</evidence>
<evidence type="ECO:0000313" key="10">
    <source>
        <dbReference type="EMBL" id="RLN39945.1"/>
    </source>
</evidence>
<feature type="region of interest" description="Disordered" evidence="8">
    <location>
        <begin position="1"/>
        <end position="137"/>
    </location>
</feature>
<evidence type="ECO:0000313" key="11">
    <source>
        <dbReference type="Proteomes" id="UP000275267"/>
    </source>
</evidence>
<keyword evidence="5" id="KW-0418">Kinase</keyword>
<feature type="compositionally biased region" description="Basic and acidic residues" evidence="8">
    <location>
        <begin position="91"/>
        <end position="116"/>
    </location>
</feature>
<dbReference type="FunFam" id="1.10.510.10:FF:000078">
    <property type="entry name" value="Serine/threonine-protein kinase PRP4 homolog"/>
    <property type="match status" value="1"/>
</dbReference>
<dbReference type="GO" id="GO:0045292">
    <property type="term" value="P:mRNA cis splicing, via spliceosome"/>
    <property type="evidence" value="ECO:0007669"/>
    <property type="project" value="InterPro"/>
</dbReference>
<dbReference type="Proteomes" id="UP000275267">
    <property type="component" value="Unassembled WGS sequence"/>
</dbReference>
<dbReference type="GO" id="GO:0005524">
    <property type="term" value="F:ATP binding"/>
    <property type="evidence" value="ECO:0007669"/>
    <property type="project" value="UniProtKB-KW"/>
</dbReference>
<evidence type="ECO:0000256" key="1">
    <source>
        <dbReference type="ARBA" id="ARBA00012513"/>
    </source>
</evidence>
<dbReference type="SUPFAM" id="SSF56112">
    <property type="entry name" value="Protein kinase-like (PK-like)"/>
    <property type="match status" value="1"/>
</dbReference>
<organism evidence="10 11">
    <name type="scientific">Panicum miliaceum</name>
    <name type="common">Proso millet</name>
    <name type="synonym">Broomcorn millet</name>
    <dbReference type="NCBI Taxonomy" id="4540"/>
    <lineage>
        <taxon>Eukaryota</taxon>
        <taxon>Viridiplantae</taxon>
        <taxon>Streptophyta</taxon>
        <taxon>Embryophyta</taxon>
        <taxon>Tracheophyta</taxon>
        <taxon>Spermatophyta</taxon>
        <taxon>Magnoliopsida</taxon>
        <taxon>Liliopsida</taxon>
        <taxon>Poales</taxon>
        <taxon>Poaceae</taxon>
        <taxon>PACMAD clade</taxon>
        <taxon>Panicoideae</taxon>
        <taxon>Panicodae</taxon>
        <taxon>Paniceae</taxon>
        <taxon>Panicinae</taxon>
        <taxon>Panicum</taxon>
        <taxon>Panicum sect. Panicum</taxon>
    </lineage>
</organism>
<dbReference type="InterPro" id="IPR050494">
    <property type="entry name" value="Ser_Thr_dual-spec_kinase"/>
</dbReference>
<dbReference type="OrthoDB" id="3967at2759"/>
<sequence>MDREDAEEGSAPKRHKRSHHRHHHGGSDPGDAAGAEGRVGAASLAPGEAGEGAIALDEGAAAADAGRALAPAPEPDINSDENLARSPQSQRVKEENHKDADLSDPKSREETEEKFEQLVSKLGGNDPEKHKAEARKRADVTLRKYSEIQLQKQQLEIGRCSNNEGLGTSGNQKTMGVSGLGEGIPMSERPEDIFANDIFGESPIGAQDLGTKRGFFIKENAHCDNWDDPGGYYSYRCGEILHGRYEIMAGHGMGVFSNVVRAKDLKAGKSDSNEVAIKILRNVPVIYKAGKQEISILEKLASADPKDRRHCVRFISSFMYRNHLCLIFESLHMNLRELLKKFDSDVGLKLTAVRTYSKQLFIALKHLKSCNVLHCDIKPDNVLVNEAKTKLKLCDFGSAMSAGMNEITPYLVSRFYRAPEIILGLPYDHPLDMWSVGCCLFELYSGKVLFPGQTNNDMLRLHMESKGALPKKMLRKGTFAKEHFDQDFNYFHEKDPVTKMTVKKHPVMNIKRQDLSSFVSSFPGEDPKMLSNFSDLLKRILVLDPEKRLKIAHEGVAHTHHATRTGGLGGKVETSRPRHQLRRPRVVSDPQSRGHAKAKANRLTHTIPHPTASQTIHSPPALSSRFSAFSLSRSSSKQSHAGEAGGRGGNAA</sequence>
<keyword evidence="2" id="KW-0723">Serine/threonine-protein kinase</keyword>
<proteinExistence type="inferred from homology"/>
<dbReference type="EMBL" id="PQIB02000001">
    <property type="protein sequence ID" value="RLN39945.1"/>
    <property type="molecule type" value="Genomic_DNA"/>
</dbReference>
<reference evidence="11" key="1">
    <citation type="journal article" date="2019" name="Nat. Commun.">
        <title>The genome of broomcorn millet.</title>
        <authorList>
            <person name="Zou C."/>
            <person name="Miki D."/>
            <person name="Li D."/>
            <person name="Tang Q."/>
            <person name="Xiao L."/>
            <person name="Rajput S."/>
            <person name="Deng P."/>
            <person name="Jia W."/>
            <person name="Huang R."/>
            <person name="Zhang M."/>
            <person name="Sun Y."/>
            <person name="Hu J."/>
            <person name="Fu X."/>
            <person name="Schnable P.S."/>
            <person name="Li F."/>
            <person name="Zhang H."/>
            <person name="Feng B."/>
            <person name="Zhu X."/>
            <person name="Liu R."/>
            <person name="Schnable J.C."/>
            <person name="Zhu J.-K."/>
            <person name="Zhang H."/>
        </authorList>
    </citation>
    <scope>NUCLEOTIDE SEQUENCE [LARGE SCALE GENOMIC DNA]</scope>
</reference>
<dbReference type="Pfam" id="PF00069">
    <property type="entry name" value="Pkinase"/>
    <property type="match status" value="1"/>
</dbReference>
<dbReference type="EC" id="2.7.11.1" evidence="1"/>
<evidence type="ECO:0000256" key="8">
    <source>
        <dbReference type="SAM" id="MobiDB-lite"/>
    </source>
</evidence>
<evidence type="ECO:0000256" key="4">
    <source>
        <dbReference type="ARBA" id="ARBA00022741"/>
    </source>
</evidence>
<dbReference type="PROSITE" id="PS50011">
    <property type="entry name" value="PROTEIN_KINASE_DOM"/>
    <property type="match status" value="1"/>
</dbReference>
<dbReference type="SMART" id="SM00220">
    <property type="entry name" value="S_TKc"/>
    <property type="match status" value="1"/>
</dbReference>
<evidence type="ECO:0000256" key="3">
    <source>
        <dbReference type="ARBA" id="ARBA00022679"/>
    </source>
</evidence>
<evidence type="ECO:0000256" key="7">
    <source>
        <dbReference type="ARBA" id="ARBA00023596"/>
    </source>
</evidence>
<gene>
    <name evidence="10" type="ORF">C2845_PM01G30750</name>
</gene>
<dbReference type="PANTHER" id="PTHR24058:SF103">
    <property type="entry name" value="SERINE_THREONINE-PROTEIN KINASE PRP4 HOMOLOG"/>
    <property type="match status" value="1"/>
</dbReference>
<dbReference type="Gene3D" id="1.10.510.10">
    <property type="entry name" value="Transferase(Phosphotransferase) domain 1"/>
    <property type="match status" value="1"/>
</dbReference>
<evidence type="ECO:0000256" key="5">
    <source>
        <dbReference type="ARBA" id="ARBA00022777"/>
    </source>
</evidence>
<dbReference type="InterPro" id="IPR008271">
    <property type="entry name" value="Ser/Thr_kinase_AS"/>
</dbReference>
<dbReference type="InterPro" id="IPR011009">
    <property type="entry name" value="Kinase-like_dom_sf"/>
</dbReference>
<feature type="compositionally biased region" description="Low complexity" evidence="8">
    <location>
        <begin position="47"/>
        <end position="71"/>
    </location>
</feature>
<evidence type="ECO:0000256" key="6">
    <source>
        <dbReference type="ARBA" id="ARBA00022840"/>
    </source>
</evidence>
<dbReference type="InterPro" id="IPR000719">
    <property type="entry name" value="Prot_kinase_dom"/>
</dbReference>
<feature type="compositionally biased region" description="Basic and acidic residues" evidence="8">
    <location>
        <begin position="126"/>
        <end position="137"/>
    </location>
</feature>
<dbReference type="PANTHER" id="PTHR24058">
    <property type="entry name" value="DUAL SPECIFICITY PROTEIN KINASE"/>
    <property type="match status" value="1"/>
</dbReference>
<dbReference type="GO" id="GO:0004674">
    <property type="term" value="F:protein serine/threonine kinase activity"/>
    <property type="evidence" value="ECO:0007669"/>
    <property type="project" value="UniProtKB-KW"/>
</dbReference>
<keyword evidence="11" id="KW-1185">Reference proteome</keyword>
<dbReference type="PROSITE" id="PS00108">
    <property type="entry name" value="PROTEIN_KINASE_ST"/>
    <property type="match status" value="1"/>
</dbReference>
<feature type="compositionally biased region" description="Gly residues" evidence="8">
    <location>
        <begin position="643"/>
        <end position="652"/>
    </location>
</feature>
<keyword evidence="4" id="KW-0547">Nucleotide-binding</keyword>
<dbReference type="CDD" id="cd14135">
    <property type="entry name" value="STKc_PRP4"/>
    <property type="match status" value="1"/>
</dbReference>
<comment type="similarity">
    <text evidence="7">Belongs to the protein kinase superfamily. CMGC Ser/Thr protein kinase family.</text>
</comment>
<name>A0A3L6TKD2_PANMI</name>
<dbReference type="AlphaFoldDB" id="A0A3L6TKD2"/>
<accession>A0A3L6TKD2</accession>
<feature type="domain" description="Protein kinase" evidence="9">
    <location>
        <begin position="245"/>
        <end position="561"/>
    </location>
</feature>
<dbReference type="InterPro" id="IPR044092">
    <property type="entry name" value="STKc_PRP4"/>
</dbReference>
<feature type="compositionally biased region" description="Low complexity" evidence="8">
    <location>
        <begin position="618"/>
        <end position="636"/>
    </location>
</feature>
<dbReference type="Gene3D" id="3.30.200.20">
    <property type="entry name" value="Phosphorylase Kinase, domain 1"/>
    <property type="match status" value="1"/>
</dbReference>
<dbReference type="STRING" id="4540.A0A3L6TKD2"/>
<protein>
    <recommendedName>
        <fullName evidence="1">non-specific serine/threonine protein kinase</fullName>
        <ecNumber evidence="1">2.7.11.1</ecNumber>
    </recommendedName>
</protein>
<keyword evidence="3" id="KW-0808">Transferase</keyword>
<keyword evidence="6" id="KW-0067">ATP-binding</keyword>
<comment type="caution">
    <text evidence="10">The sequence shown here is derived from an EMBL/GenBank/DDBJ whole genome shotgun (WGS) entry which is preliminary data.</text>
</comment>
<feature type="region of interest" description="Disordered" evidence="8">
    <location>
        <begin position="553"/>
        <end position="652"/>
    </location>
</feature>
<feature type="compositionally biased region" description="Basic residues" evidence="8">
    <location>
        <begin position="12"/>
        <end position="24"/>
    </location>
</feature>